<reference evidence="2 3" key="1">
    <citation type="submission" date="2019-02" db="EMBL/GenBank/DDBJ databases">
        <title>Deep-cultivation of Planctomycetes and their phenomic and genomic characterization uncovers novel biology.</title>
        <authorList>
            <person name="Wiegand S."/>
            <person name="Jogler M."/>
            <person name="Boedeker C."/>
            <person name="Pinto D."/>
            <person name="Vollmers J."/>
            <person name="Rivas-Marin E."/>
            <person name="Kohn T."/>
            <person name="Peeters S.H."/>
            <person name="Heuer A."/>
            <person name="Rast P."/>
            <person name="Oberbeckmann S."/>
            <person name="Bunk B."/>
            <person name="Jeske O."/>
            <person name="Meyerdierks A."/>
            <person name="Storesund J.E."/>
            <person name="Kallscheuer N."/>
            <person name="Luecker S."/>
            <person name="Lage O.M."/>
            <person name="Pohl T."/>
            <person name="Merkel B.J."/>
            <person name="Hornburger P."/>
            <person name="Mueller R.-W."/>
            <person name="Bruemmer F."/>
            <person name="Labrenz M."/>
            <person name="Spormann A.M."/>
            <person name="Op den Camp H."/>
            <person name="Overmann J."/>
            <person name="Amann R."/>
            <person name="Jetten M.S.M."/>
            <person name="Mascher T."/>
            <person name="Medema M.H."/>
            <person name="Devos D.P."/>
            <person name="Kaster A.-K."/>
            <person name="Ovreas L."/>
            <person name="Rohde M."/>
            <person name="Galperin M.Y."/>
            <person name="Jogler C."/>
        </authorList>
    </citation>
    <scope>NUCLEOTIDE SEQUENCE [LARGE SCALE GENOMIC DNA]</scope>
    <source>
        <strain evidence="2 3">ETA_A1</strain>
    </source>
</reference>
<sequence length="162" mass="17572">MRREDCVDLFGKIPQVYHPQINLILRGQGMITVDVVIRFESHYVVLRGREQGSTDEGRAFFVPYEEIAYFRLERVVKLGEIKSMYGESGFVDAEDALLAAADKPDADPAAETSAGDASKTPPPMATPLGPTDPGAIARQNLLERIRAARANVGGATGRVGGR</sequence>
<organism evidence="2 3">
    <name type="scientific">Urbifossiella limnaea</name>
    <dbReference type="NCBI Taxonomy" id="2528023"/>
    <lineage>
        <taxon>Bacteria</taxon>
        <taxon>Pseudomonadati</taxon>
        <taxon>Planctomycetota</taxon>
        <taxon>Planctomycetia</taxon>
        <taxon>Gemmatales</taxon>
        <taxon>Gemmataceae</taxon>
        <taxon>Urbifossiella</taxon>
    </lineage>
</organism>
<feature type="compositionally biased region" description="Low complexity" evidence="1">
    <location>
        <begin position="102"/>
        <end position="111"/>
    </location>
</feature>
<dbReference type="AlphaFoldDB" id="A0A517XX27"/>
<dbReference type="EMBL" id="CP036273">
    <property type="protein sequence ID" value="QDU22059.1"/>
    <property type="molecule type" value="Genomic_DNA"/>
</dbReference>
<keyword evidence="3" id="KW-1185">Reference proteome</keyword>
<proteinExistence type="predicted"/>
<gene>
    <name evidence="2" type="ORF">ETAA1_40340</name>
</gene>
<evidence type="ECO:0000313" key="2">
    <source>
        <dbReference type="EMBL" id="QDU22059.1"/>
    </source>
</evidence>
<name>A0A517XX27_9BACT</name>
<evidence type="ECO:0000313" key="3">
    <source>
        <dbReference type="Proteomes" id="UP000319576"/>
    </source>
</evidence>
<protein>
    <submittedName>
        <fullName evidence="2">Uncharacterized protein</fullName>
    </submittedName>
</protein>
<dbReference type="RefSeq" id="WP_202920271.1">
    <property type="nucleotide sequence ID" value="NZ_CP036273.1"/>
</dbReference>
<feature type="region of interest" description="Disordered" evidence="1">
    <location>
        <begin position="102"/>
        <end position="137"/>
    </location>
</feature>
<dbReference type="KEGG" id="uli:ETAA1_40340"/>
<dbReference type="Proteomes" id="UP000319576">
    <property type="component" value="Chromosome"/>
</dbReference>
<evidence type="ECO:0000256" key="1">
    <source>
        <dbReference type="SAM" id="MobiDB-lite"/>
    </source>
</evidence>
<accession>A0A517XX27</accession>